<evidence type="ECO:0000256" key="4">
    <source>
        <dbReference type="ARBA" id="ARBA00022475"/>
    </source>
</evidence>
<dbReference type="GO" id="GO:0016887">
    <property type="term" value="F:ATP hydrolysis activity"/>
    <property type="evidence" value="ECO:0007669"/>
    <property type="project" value="InterPro"/>
</dbReference>
<dbReference type="SMART" id="SM00382">
    <property type="entry name" value="AAA"/>
    <property type="match status" value="1"/>
</dbReference>
<keyword evidence="7" id="KW-1278">Translocase</keyword>
<evidence type="ECO:0000256" key="6">
    <source>
        <dbReference type="ARBA" id="ARBA00022840"/>
    </source>
</evidence>
<organism evidence="10 11">
    <name type="scientific">Anaerobacillus alkaliphilus</name>
    <dbReference type="NCBI Taxonomy" id="1548597"/>
    <lineage>
        <taxon>Bacteria</taxon>
        <taxon>Bacillati</taxon>
        <taxon>Bacillota</taxon>
        <taxon>Bacilli</taxon>
        <taxon>Bacillales</taxon>
        <taxon>Bacillaceae</taxon>
        <taxon>Anaerobacillus</taxon>
    </lineage>
</organism>
<dbReference type="InterPro" id="IPR003593">
    <property type="entry name" value="AAA+_ATPase"/>
</dbReference>
<evidence type="ECO:0000313" key="11">
    <source>
        <dbReference type="Proteomes" id="UP000290649"/>
    </source>
</evidence>
<name>A0A4Q0VWH5_9BACI</name>
<accession>A0A4Q0VWH5</accession>
<evidence type="ECO:0000313" key="10">
    <source>
        <dbReference type="EMBL" id="RXJ03068.1"/>
    </source>
</evidence>
<feature type="domain" description="ABC transporter" evidence="9">
    <location>
        <begin position="6"/>
        <end position="242"/>
    </location>
</feature>
<dbReference type="GO" id="GO:0042626">
    <property type="term" value="F:ATPase-coupled transmembrane transporter activity"/>
    <property type="evidence" value="ECO:0007669"/>
    <property type="project" value="TreeGrafter"/>
</dbReference>
<dbReference type="InterPro" id="IPR027417">
    <property type="entry name" value="P-loop_NTPase"/>
</dbReference>
<dbReference type="NCBIfam" id="TIGR04520">
    <property type="entry name" value="ECF_ATPase_1"/>
    <property type="match status" value="1"/>
</dbReference>
<keyword evidence="6 10" id="KW-0067">ATP-binding</keyword>
<dbReference type="InterPro" id="IPR003439">
    <property type="entry name" value="ABC_transporter-like_ATP-bd"/>
</dbReference>
<evidence type="ECO:0000256" key="8">
    <source>
        <dbReference type="ARBA" id="ARBA00023136"/>
    </source>
</evidence>
<sequence>MSEEIIKINSLSFKYNEDEENVLNDITLSVTKGSWVSIVGHNGSGKSTLAKFLIGLLIPSQSNTVVIGGYDTFDEELIWEVRKKAGMVFQNPENQMVATTVRDDIAFGLENIGIERTEMLDRIEWSLKKVKMEQYVDHEPHRLSGGQKQRVAIAGIIAMHPSVLILDEATSMLDPMGRQEVLETVRMLNKDEGMTIINITHDLEETIFSDQIVVMNRGKIYAKGLPEQVFQEKDRLVESGLELPFSLDVQTRLVDKGIGLTKLCLTKEGLVNELWKLK</sequence>
<evidence type="ECO:0000256" key="7">
    <source>
        <dbReference type="ARBA" id="ARBA00022967"/>
    </source>
</evidence>
<evidence type="ECO:0000256" key="5">
    <source>
        <dbReference type="ARBA" id="ARBA00022741"/>
    </source>
</evidence>
<evidence type="ECO:0000256" key="2">
    <source>
        <dbReference type="ARBA" id="ARBA00005417"/>
    </source>
</evidence>
<keyword evidence="3" id="KW-0813">Transport</keyword>
<evidence type="ECO:0000256" key="3">
    <source>
        <dbReference type="ARBA" id="ARBA00022448"/>
    </source>
</evidence>
<evidence type="ECO:0000259" key="9">
    <source>
        <dbReference type="PROSITE" id="PS50893"/>
    </source>
</evidence>
<dbReference type="Pfam" id="PF00005">
    <property type="entry name" value="ABC_tran"/>
    <property type="match status" value="1"/>
</dbReference>
<dbReference type="PROSITE" id="PS00211">
    <property type="entry name" value="ABC_TRANSPORTER_1"/>
    <property type="match status" value="1"/>
</dbReference>
<comment type="caution">
    <text evidence="10">The sequence shown here is derived from an EMBL/GenBank/DDBJ whole genome shotgun (WGS) entry which is preliminary data.</text>
</comment>
<dbReference type="SUPFAM" id="SSF52540">
    <property type="entry name" value="P-loop containing nucleoside triphosphate hydrolases"/>
    <property type="match status" value="1"/>
</dbReference>
<comment type="similarity">
    <text evidence="2">Belongs to the ABC transporter superfamily.</text>
</comment>
<dbReference type="GO" id="GO:0005524">
    <property type="term" value="F:ATP binding"/>
    <property type="evidence" value="ECO:0007669"/>
    <property type="project" value="UniProtKB-KW"/>
</dbReference>
<dbReference type="NCBIfam" id="NF010167">
    <property type="entry name" value="PRK13648.1"/>
    <property type="match status" value="1"/>
</dbReference>
<dbReference type="PROSITE" id="PS50893">
    <property type="entry name" value="ABC_TRANSPORTER_2"/>
    <property type="match status" value="1"/>
</dbReference>
<keyword evidence="5" id="KW-0547">Nucleotide-binding</keyword>
<dbReference type="InterPro" id="IPR017871">
    <property type="entry name" value="ABC_transporter-like_CS"/>
</dbReference>
<comment type="subcellular location">
    <subcellularLocation>
        <location evidence="1">Cell membrane</location>
        <topology evidence="1">Peripheral membrane protein</topology>
    </subcellularLocation>
</comment>
<dbReference type="GO" id="GO:0043190">
    <property type="term" value="C:ATP-binding cassette (ABC) transporter complex"/>
    <property type="evidence" value="ECO:0007669"/>
    <property type="project" value="TreeGrafter"/>
</dbReference>
<evidence type="ECO:0000256" key="1">
    <source>
        <dbReference type="ARBA" id="ARBA00004202"/>
    </source>
</evidence>
<dbReference type="OrthoDB" id="9784332at2"/>
<dbReference type="AlphaFoldDB" id="A0A4Q0VWH5"/>
<dbReference type="FunFam" id="3.40.50.300:FF:000224">
    <property type="entry name" value="Energy-coupling factor transporter ATP-binding protein EcfA"/>
    <property type="match status" value="1"/>
</dbReference>
<dbReference type="Proteomes" id="UP000290649">
    <property type="component" value="Unassembled WGS sequence"/>
</dbReference>
<proteinExistence type="inferred from homology"/>
<gene>
    <name evidence="10" type="ORF">DS745_04705</name>
</gene>
<dbReference type="InterPro" id="IPR030947">
    <property type="entry name" value="EcfA_1"/>
</dbReference>
<dbReference type="PANTHER" id="PTHR43553:SF24">
    <property type="entry name" value="ENERGY-COUPLING FACTOR TRANSPORTER ATP-BINDING PROTEIN ECFA1"/>
    <property type="match status" value="1"/>
</dbReference>
<reference evidence="10 11" key="1">
    <citation type="journal article" date="2019" name="Int. J. Syst. Evol. Microbiol.">
        <title>Anaerobacillus alkaliphilus sp. nov., a novel alkaliphilic and moderately halophilic bacterium.</title>
        <authorList>
            <person name="Borsodi A.K."/>
            <person name="Aszalos J.M."/>
            <person name="Bihari P."/>
            <person name="Nagy I."/>
            <person name="Schumann P."/>
            <person name="Sproer C."/>
            <person name="Kovacs A.L."/>
            <person name="Boka K."/>
            <person name="Dobosy P."/>
            <person name="Ovari M."/>
            <person name="Szili-Kovacs T."/>
            <person name="Toth E."/>
        </authorList>
    </citation>
    <scope>NUCLEOTIDE SEQUENCE [LARGE SCALE GENOMIC DNA]</scope>
    <source>
        <strain evidence="10 11">B16-10</strain>
    </source>
</reference>
<dbReference type="PANTHER" id="PTHR43553">
    <property type="entry name" value="HEAVY METAL TRANSPORTER"/>
    <property type="match status" value="1"/>
</dbReference>
<dbReference type="EMBL" id="QOUX01000019">
    <property type="protein sequence ID" value="RXJ03068.1"/>
    <property type="molecule type" value="Genomic_DNA"/>
</dbReference>
<keyword evidence="4" id="KW-1003">Cell membrane</keyword>
<keyword evidence="11" id="KW-1185">Reference proteome</keyword>
<keyword evidence="8" id="KW-0472">Membrane</keyword>
<dbReference type="RefSeq" id="WP_129077119.1">
    <property type="nucleotide sequence ID" value="NZ_QOUX01000019.1"/>
</dbReference>
<dbReference type="CDD" id="cd03225">
    <property type="entry name" value="ABC_cobalt_CbiO_domain1"/>
    <property type="match status" value="1"/>
</dbReference>
<dbReference type="Gene3D" id="3.40.50.300">
    <property type="entry name" value="P-loop containing nucleotide triphosphate hydrolases"/>
    <property type="match status" value="1"/>
</dbReference>
<dbReference type="NCBIfam" id="NF010156">
    <property type="entry name" value="PRK13635.1"/>
    <property type="match status" value="1"/>
</dbReference>
<dbReference type="InterPro" id="IPR015856">
    <property type="entry name" value="ABC_transpr_CbiO/EcfA_su"/>
</dbReference>
<dbReference type="GO" id="GO:0015087">
    <property type="term" value="F:cobalt ion transmembrane transporter activity"/>
    <property type="evidence" value="ECO:0007669"/>
    <property type="project" value="UniProtKB-ARBA"/>
</dbReference>
<protein>
    <submittedName>
        <fullName evidence="10">Energy-coupling factor ABC transporter ATP-binding protein</fullName>
    </submittedName>
</protein>
<dbReference type="InterPro" id="IPR050095">
    <property type="entry name" value="ECF_ABC_transporter_ATP-bd"/>
</dbReference>